<protein>
    <submittedName>
        <fullName evidence="2">Uncharacterized protein</fullName>
    </submittedName>
</protein>
<gene>
    <name evidence="2" type="ORF">BXZ70DRAFT_70034</name>
</gene>
<evidence type="ECO:0000313" key="3">
    <source>
        <dbReference type="Proteomes" id="UP000813824"/>
    </source>
</evidence>
<reference evidence="2" key="1">
    <citation type="journal article" date="2021" name="New Phytol.">
        <title>Evolutionary innovations through gain and loss of genes in the ectomycorrhizal Boletales.</title>
        <authorList>
            <person name="Wu G."/>
            <person name="Miyauchi S."/>
            <person name="Morin E."/>
            <person name="Kuo A."/>
            <person name="Drula E."/>
            <person name="Varga T."/>
            <person name="Kohler A."/>
            <person name="Feng B."/>
            <person name="Cao Y."/>
            <person name="Lipzen A."/>
            <person name="Daum C."/>
            <person name="Hundley H."/>
            <person name="Pangilinan J."/>
            <person name="Johnson J."/>
            <person name="Barry K."/>
            <person name="LaButti K."/>
            <person name="Ng V."/>
            <person name="Ahrendt S."/>
            <person name="Min B."/>
            <person name="Choi I.G."/>
            <person name="Park H."/>
            <person name="Plett J.M."/>
            <person name="Magnuson J."/>
            <person name="Spatafora J.W."/>
            <person name="Nagy L.G."/>
            <person name="Henrissat B."/>
            <person name="Grigoriev I.V."/>
            <person name="Yang Z.L."/>
            <person name="Xu J."/>
            <person name="Martin F.M."/>
        </authorList>
    </citation>
    <scope>NUCLEOTIDE SEQUENCE</scope>
    <source>
        <strain evidence="2">KKN 215</strain>
    </source>
</reference>
<evidence type="ECO:0000256" key="1">
    <source>
        <dbReference type="SAM" id="MobiDB-lite"/>
    </source>
</evidence>
<name>A0A8K0XQW0_9AGAR</name>
<feature type="compositionally biased region" description="Low complexity" evidence="1">
    <location>
        <begin position="14"/>
        <end position="24"/>
    </location>
</feature>
<accession>A0A8K0XQW0</accession>
<feature type="compositionally biased region" description="Polar residues" evidence="1">
    <location>
        <begin position="25"/>
        <end position="35"/>
    </location>
</feature>
<keyword evidence="3" id="KW-1185">Reference proteome</keyword>
<proteinExistence type="predicted"/>
<dbReference type="EMBL" id="JAEVFJ010000011">
    <property type="protein sequence ID" value="KAH8101686.1"/>
    <property type="molecule type" value="Genomic_DNA"/>
</dbReference>
<feature type="region of interest" description="Disordered" evidence="1">
    <location>
        <begin position="1"/>
        <end position="46"/>
    </location>
</feature>
<dbReference type="AlphaFoldDB" id="A0A8K0XQW0"/>
<evidence type="ECO:0000313" key="2">
    <source>
        <dbReference type="EMBL" id="KAH8101686.1"/>
    </source>
</evidence>
<sequence length="213" mass="23396">MNMQPPAFIPPLPFTTFLPATTPTSDHSPGQSELPQVTPGLLQHLPGTPSTRSVLIRALSDTMTVHPCFNIRHFERRIEAMMSWGESPVNDPPPDDGRLKSKELARELFLGIQPSKKRKPTLSFFAAAAAAFALGVLVSNEPIDDALPSSASLYALSEQALGLFERTSPYDIDSLIAMLLQVLYQLHDGQMRIAQSVFPMVRLTSCLRISLLT</sequence>
<organism evidence="2 3">
    <name type="scientific">Cristinia sonorae</name>
    <dbReference type="NCBI Taxonomy" id="1940300"/>
    <lineage>
        <taxon>Eukaryota</taxon>
        <taxon>Fungi</taxon>
        <taxon>Dikarya</taxon>
        <taxon>Basidiomycota</taxon>
        <taxon>Agaricomycotina</taxon>
        <taxon>Agaricomycetes</taxon>
        <taxon>Agaricomycetidae</taxon>
        <taxon>Agaricales</taxon>
        <taxon>Pleurotineae</taxon>
        <taxon>Stephanosporaceae</taxon>
        <taxon>Cristinia</taxon>
    </lineage>
</organism>
<dbReference type="OrthoDB" id="4934715at2759"/>
<comment type="caution">
    <text evidence="2">The sequence shown here is derived from an EMBL/GenBank/DDBJ whole genome shotgun (WGS) entry which is preliminary data.</text>
</comment>
<dbReference type="Proteomes" id="UP000813824">
    <property type="component" value="Unassembled WGS sequence"/>
</dbReference>